<evidence type="ECO:0000313" key="2">
    <source>
        <dbReference type="Proteomes" id="UP001499924"/>
    </source>
</evidence>
<gene>
    <name evidence="1" type="ORF">GCM10010531_31340</name>
</gene>
<name>A0ABP6PDC7_9ACTN</name>
<dbReference type="EMBL" id="BAAAVV010000007">
    <property type="protein sequence ID" value="GAA3175441.1"/>
    <property type="molecule type" value="Genomic_DNA"/>
</dbReference>
<organism evidence="1 2">
    <name type="scientific">Blastococcus jejuensis</name>
    <dbReference type="NCBI Taxonomy" id="351224"/>
    <lineage>
        <taxon>Bacteria</taxon>
        <taxon>Bacillati</taxon>
        <taxon>Actinomycetota</taxon>
        <taxon>Actinomycetes</taxon>
        <taxon>Geodermatophilales</taxon>
        <taxon>Geodermatophilaceae</taxon>
        <taxon>Blastococcus</taxon>
    </lineage>
</organism>
<evidence type="ECO:0008006" key="3">
    <source>
        <dbReference type="Google" id="ProtNLM"/>
    </source>
</evidence>
<protein>
    <recommendedName>
        <fullName evidence="3">Lipoprotein</fullName>
    </recommendedName>
</protein>
<dbReference type="RefSeq" id="WP_344689893.1">
    <property type="nucleotide sequence ID" value="NZ_BAAAVV010000007.1"/>
</dbReference>
<evidence type="ECO:0000313" key="1">
    <source>
        <dbReference type="EMBL" id="GAA3175441.1"/>
    </source>
</evidence>
<proteinExistence type="predicted"/>
<sequence>MAAALVVLLAGCGTDGGSSGGTVVLAKAAGWRDALSTDESMGAYFAVVEVAYDEATARAAWGDAVPTGLAERDGEPRDVGRYGDLGDVDFEHQVLVVYSSGQSGACPGWPADFDLEGATVEITEGRHVPGDGCTDDYNAYRVVLAVDRARLPAESQLPTEQVLVDGRELTVLVAAYPAR</sequence>
<dbReference type="Proteomes" id="UP001499924">
    <property type="component" value="Unassembled WGS sequence"/>
</dbReference>
<reference evidence="2" key="1">
    <citation type="journal article" date="2019" name="Int. J. Syst. Evol. Microbiol.">
        <title>The Global Catalogue of Microorganisms (GCM) 10K type strain sequencing project: providing services to taxonomists for standard genome sequencing and annotation.</title>
        <authorList>
            <consortium name="The Broad Institute Genomics Platform"/>
            <consortium name="The Broad Institute Genome Sequencing Center for Infectious Disease"/>
            <person name="Wu L."/>
            <person name="Ma J."/>
        </authorList>
    </citation>
    <scope>NUCLEOTIDE SEQUENCE [LARGE SCALE GENOMIC DNA]</scope>
    <source>
        <strain evidence="2">JCM 15614</strain>
    </source>
</reference>
<comment type="caution">
    <text evidence="1">The sequence shown here is derived from an EMBL/GenBank/DDBJ whole genome shotgun (WGS) entry which is preliminary data.</text>
</comment>
<accession>A0ABP6PDC7</accession>
<keyword evidence="2" id="KW-1185">Reference proteome</keyword>